<dbReference type="InterPro" id="IPR042099">
    <property type="entry name" value="ANL_N_sf"/>
</dbReference>
<comment type="caution">
    <text evidence="4">The sequence shown here is derived from an EMBL/GenBank/DDBJ whole genome shotgun (WGS) entry which is preliminary data.</text>
</comment>
<gene>
    <name evidence="4" type="ORF">SU32_02555</name>
</gene>
<dbReference type="PANTHER" id="PTHR43201:SF8">
    <property type="entry name" value="ACYL-COA SYNTHETASE FAMILY MEMBER 3"/>
    <property type="match status" value="1"/>
</dbReference>
<dbReference type="EMBL" id="JXMU01000002">
    <property type="protein sequence ID" value="KPB02638.1"/>
    <property type="molecule type" value="Genomic_DNA"/>
</dbReference>
<dbReference type="OrthoDB" id="9803968at2"/>
<protein>
    <submittedName>
        <fullName evidence="4">Malonyl-CoA synthase</fullName>
    </submittedName>
</protein>
<sequence length="501" mass="55480">MTNPLFDKLFGKHAGKDTTFLMLSCGAVFSHDAFLKMAARFANTIRHLGLQAGDRLALQVDKSPEALAVYAACVQSGVVFLPLNTGYTADEIDYFVDNAGAKLVLCSPDKYDALKPVTDRHSAGLETMGGEGGGSFTEIAQSQPDNFETVERNGDDLAAFLYTSGTTGRSKGAMLTQDNLLSNALTLVDYWQFTSKDVLLHALPIFHTHGLFVACNVTLAAGGSMIFLPKFDIDQIIENLPRSTSMMGVPTFYTRLLDDERFTKDRVSHMRLFVSGSAPLLADTHIQFEARTGYRILERYGMTETNMNTSNPYEGERRAGTVGFPLPNVELKVCHPESGEELPTGEIGVIEVRGPNVFKGYWQMPEKTKEELRDNGFFITGDLGHVDEDGYVSIVGRNKDLIISGGYNIYPKEIELILDDQDYVLESAVIGVPHADFGESVLAVLVPQKGRQLDLSAIEENMRKSLARFKQPKRYEIIEELPRNTMGKVQKNILRDRYTSA</sequence>
<dbReference type="InterPro" id="IPR000873">
    <property type="entry name" value="AMP-dep_synth/lig_dom"/>
</dbReference>
<dbReference type="InterPro" id="IPR045851">
    <property type="entry name" value="AMP-bd_C_sf"/>
</dbReference>
<organism evidence="4 5">
    <name type="scientific">Ahrensia marina</name>
    <dbReference type="NCBI Taxonomy" id="1514904"/>
    <lineage>
        <taxon>Bacteria</taxon>
        <taxon>Pseudomonadati</taxon>
        <taxon>Pseudomonadota</taxon>
        <taxon>Alphaproteobacteria</taxon>
        <taxon>Hyphomicrobiales</taxon>
        <taxon>Ahrensiaceae</taxon>
        <taxon>Ahrensia</taxon>
    </lineage>
</organism>
<dbReference type="CDD" id="cd05941">
    <property type="entry name" value="MCS"/>
    <property type="match status" value="1"/>
</dbReference>
<evidence type="ECO:0000313" key="4">
    <source>
        <dbReference type="EMBL" id="KPB02638.1"/>
    </source>
</evidence>
<comment type="similarity">
    <text evidence="1">Belongs to the ATP-dependent AMP-binding enzyme family.</text>
</comment>
<dbReference type="InterPro" id="IPR020845">
    <property type="entry name" value="AMP-binding_CS"/>
</dbReference>
<dbReference type="Proteomes" id="UP000038011">
    <property type="component" value="Unassembled WGS sequence"/>
</dbReference>
<evidence type="ECO:0000256" key="1">
    <source>
        <dbReference type="ARBA" id="ARBA00006432"/>
    </source>
</evidence>
<evidence type="ECO:0000259" key="2">
    <source>
        <dbReference type="Pfam" id="PF00501"/>
    </source>
</evidence>
<dbReference type="InterPro" id="IPR025110">
    <property type="entry name" value="AMP-bd_C"/>
</dbReference>
<dbReference type="GO" id="GO:0031956">
    <property type="term" value="F:medium-chain fatty acid-CoA ligase activity"/>
    <property type="evidence" value="ECO:0007669"/>
    <property type="project" value="TreeGrafter"/>
</dbReference>
<evidence type="ECO:0000313" key="5">
    <source>
        <dbReference type="Proteomes" id="UP000038011"/>
    </source>
</evidence>
<dbReference type="RefSeq" id="WP_053997751.1">
    <property type="nucleotide sequence ID" value="NZ_JXMU01000002.1"/>
</dbReference>
<accession>A0A0N0VMB8</accession>
<feature type="domain" description="AMP-binding enzyme C-terminal" evidence="3">
    <location>
        <begin position="413"/>
        <end position="488"/>
    </location>
</feature>
<dbReference type="SUPFAM" id="SSF56801">
    <property type="entry name" value="Acetyl-CoA synthetase-like"/>
    <property type="match status" value="1"/>
</dbReference>
<dbReference type="AlphaFoldDB" id="A0A0N0VMB8"/>
<dbReference type="PATRIC" id="fig|1514904.3.peg.1715"/>
<reference evidence="4 5" key="1">
    <citation type="submission" date="2015-01" db="EMBL/GenBank/DDBJ databases">
        <title>Ahrensia donghaiensis sp. nov., a novel dimethylsulphoniopropionate-cleavage bacterium isolated from seawater and emended descriptions of the genus Ahrensia and Ahrensia kielensis.</title>
        <authorList>
            <person name="Liu J."/>
        </authorList>
    </citation>
    <scope>NUCLEOTIDE SEQUENCE [LARGE SCALE GENOMIC DNA]</scope>
    <source>
        <strain evidence="4 5">LZD062</strain>
    </source>
</reference>
<name>A0A0N0VMB8_9HYPH</name>
<dbReference type="Gene3D" id="3.30.300.30">
    <property type="match status" value="1"/>
</dbReference>
<dbReference type="GO" id="GO:0006631">
    <property type="term" value="P:fatty acid metabolic process"/>
    <property type="evidence" value="ECO:0007669"/>
    <property type="project" value="TreeGrafter"/>
</dbReference>
<dbReference type="PANTHER" id="PTHR43201">
    <property type="entry name" value="ACYL-COA SYNTHETASE"/>
    <property type="match status" value="1"/>
</dbReference>
<dbReference type="STRING" id="1514904.SU32_02555"/>
<dbReference type="Pfam" id="PF13193">
    <property type="entry name" value="AMP-binding_C"/>
    <property type="match status" value="1"/>
</dbReference>
<dbReference type="NCBIfam" id="NF005702">
    <property type="entry name" value="PRK07514.1"/>
    <property type="match status" value="1"/>
</dbReference>
<evidence type="ECO:0000259" key="3">
    <source>
        <dbReference type="Pfam" id="PF13193"/>
    </source>
</evidence>
<dbReference type="Gene3D" id="3.40.50.12780">
    <property type="entry name" value="N-terminal domain of ligase-like"/>
    <property type="match status" value="1"/>
</dbReference>
<feature type="domain" description="AMP-dependent synthetase/ligase" evidence="2">
    <location>
        <begin position="28"/>
        <end position="362"/>
    </location>
</feature>
<keyword evidence="5" id="KW-1185">Reference proteome</keyword>
<dbReference type="PROSITE" id="PS00455">
    <property type="entry name" value="AMP_BINDING"/>
    <property type="match status" value="1"/>
</dbReference>
<dbReference type="Pfam" id="PF00501">
    <property type="entry name" value="AMP-binding"/>
    <property type="match status" value="1"/>
</dbReference>
<proteinExistence type="inferred from homology"/>